<proteinExistence type="predicted"/>
<dbReference type="EMBL" id="JBHSBI010000036">
    <property type="protein sequence ID" value="MFC4014705.1"/>
    <property type="molecule type" value="Genomic_DNA"/>
</dbReference>
<gene>
    <name evidence="1" type="ORF">ACFOY2_46295</name>
</gene>
<name>A0ABV8GL66_9ACTN</name>
<protein>
    <submittedName>
        <fullName evidence="1">Uncharacterized protein</fullName>
    </submittedName>
</protein>
<dbReference type="Proteomes" id="UP001595851">
    <property type="component" value="Unassembled WGS sequence"/>
</dbReference>
<sequence>MAVKKMLAGDYDFGGGKLLNAGDATADTGVPSWGQVKNLLTSTVSNLDYKGSVRVASTGNVSISTAPATLDGITLAAGNRLLLKNQTAAAENGLYVFTAAGQPLTRATDADANSEVTPGLWVTVEEGATHADTAWWITTDGPITVGTTAIVFSPFPLTSGGDSSGYDAVGPATAGTTWTVTHGLGTKKLVVQVWDVATDEEVDVKKVATNDNTVTISAGVTLAQNGYRVVIFARKS</sequence>
<keyword evidence="2" id="KW-1185">Reference proteome</keyword>
<evidence type="ECO:0000313" key="2">
    <source>
        <dbReference type="Proteomes" id="UP001595851"/>
    </source>
</evidence>
<reference evidence="2" key="1">
    <citation type="journal article" date="2019" name="Int. J. Syst. Evol. Microbiol.">
        <title>The Global Catalogue of Microorganisms (GCM) 10K type strain sequencing project: providing services to taxonomists for standard genome sequencing and annotation.</title>
        <authorList>
            <consortium name="The Broad Institute Genomics Platform"/>
            <consortium name="The Broad Institute Genome Sequencing Center for Infectious Disease"/>
            <person name="Wu L."/>
            <person name="Ma J."/>
        </authorList>
    </citation>
    <scope>NUCLEOTIDE SEQUENCE [LARGE SCALE GENOMIC DNA]</scope>
    <source>
        <strain evidence="2">TBRC 1276</strain>
    </source>
</reference>
<organism evidence="1 2">
    <name type="scientific">Nonomuraea purpurea</name>
    <dbReference type="NCBI Taxonomy" id="1849276"/>
    <lineage>
        <taxon>Bacteria</taxon>
        <taxon>Bacillati</taxon>
        <taxon>Actinomycetota</taxon>
        <taxon>Actinomycetes</taxon>
        <taxon>Streptosporangiales</taxon>
        <taxon>Streptosporangiaceae</taxon>
        <taxon>Nonomuraea</taxon>
    </lineage>
</organism>
<comment type="caution">
    <text evidence="1">The sequence shown here is derived from an EMBL/GenBank/DDBJ whole genome shotgun (WGS) entry which is preliminary data.</text>
</comment>
<dbReference type="RefSeq" id="WP_379534540.1">
    <property type="nucleotide sequence ID" value="NZ_JBHSBI010000036.1"/>
</dbReference>
<evidence type="ECO:0000313" key="1">
    <source>
        <dbReference type="EMBL" id="MFC4014705.1"/>
    </source>
</evidence>
<accession>A0ABV8GL66</accession>